<keyword evidence="2" id="KW-1185">Reference proteome</keyword>
<evidence type="ECO:0000313" key="1">
    <source>
        <dbReference type="EMBL" id="GAA0524265.1"/>
    </source>
</evidence>
<evidence type="ECO:0000313" key="2">
    <source>
        <dbReference type="Proteomes" id="UP001500729"/>
    </source>
</evidence>
<dbReference type="EMBL" id="BAAAGS010000013">
    <property type="protein sequence ID" value="GAA0524265.1"/>
    <property type="molecule type" value="Genomic_DNA"/>
</dbReference>
<reference evidence="1 2" key="1">
    <citation type="journal article" date="2019" name="Int. J. Syst. Evol. Microbiol.">
        <title>The Global Catalogue of Microorganisms (GCM) 10K type strain sequencing project: providing services to taxonomists for standard genome sequencing and annotation.</title>
        <authorList>
            <consortium name="The Broad Institute Genomics Platform"/>
            <consortium name="The Broad Institute Genome Sequencing Center for Infectious Disease"/>
            <person name="Wu L."/>
            <person name="Ma J."/>
        </authorList>
    </citation>
    <scope>NUCLEOTIDE SEQUENCE [LARGE SCALE GENOMIC DNA]</scope>
    <source>
        <strain evidence="1 2">JCM 10303</strain>
    </source>
</reference>
<dbReference type="RefSeq" id="WP_009943567.1">
    <property type="nucleotide sequence ID" value="NZ_BAAAGS010000013.1"/>
</dbReference>
<evidence type="ECO:0008006" key="3">
    <source>
        <dbReference type="Google" id="ProtNLM"/>
    </source>
</evidence>
<organism evidence="1 2">
    <name type="scientific">Saccharopolyspora erythraea</name>
    <name type="common">Streptomyces erythraeus</name>
    <dbReference type="NCBI Taxonomy" id="1836"/>
    <lineage>
        <taxon>Bacteria</taxon>
        <taxon>Bacillati</taxon>
        <taxon>Actinomycetota</taxon>
        <taxon>Actinomycetes</taxon>
        <taxon>Pseudonocardiales</taxon>
        <taxon>Pseudonocardiaceae</taxon>
        <taxon>Saccharopolyspora</taxon>
    </lineage>
</organism>
<dbReference type="Gene3D" id="3.30.530.20">
    <property type="match status" value="1"/>
</dbReference>
<gene>
    <name evidence="1" type="ORF">GCM10009533_24460</name>
</gene>
<dbReference type="InterPro" id="IPR023393">
    <property type="entry name" value="START-like_dom_sf"/>
</dbReference>
<proteinExistence type="predicted"/>
<accession>A0ABN1CSC6</accession>
<name>A0ABN1CSC6_SACER</name>
<comment type="caution">
    <text evidence="1">The sequence shown here is derived from an EMBL/GenBank/DDBJ whole genome shotgun (WGS) entry which is preliminary data.</text>
</comment>
<protein>
    <recommendedName>
        <fullName evidence="3">SRPBCC family protein</fullName>
    </recommendedName>
</protein>
<sequence length="216" mass="24699">MRASEQELSAIPGLARCESLSMDVIVKQAQENTKESYSHEEVYGDYCTLHTYIDCPPRAVFDYMADMYSQEEYTYSVRGLEPIDDTGLHVGWDRVDPQTRIFVRIESNPDALTVDYHAAWDQGDDLWMIYLFRVLPAELVLRKPGSVLLMTNCHHPYYTDNPYPEAAPSPSRPWVGELWPLFNAGHRIEMDNVKAILEHRHRNGIPIVGGGARTAR</sequence>
<dbReference type="Proteomes" id="UP001500729">
    <property type="component" value="Unassembled WGS sequence"/>
</dbReference>
<dbReference type="SUPFAM" id="SSF55961">
    <property type="entry name" value="Bet v1-like"/>
    <property type="match status" value="1"/>
</dbReference>